<dbReference type="SUPFAM" id="SSF81383">
    <property type="entry name" value="F-box domain"/>
    <property type="match status" value="1"/>
</dbReference>
<dbReference type="SMR" id="A0A314KTG9"/>
<reference evidence="2" key="1">
    <citation type="submission" date="2016-11" db="EMBL/GenBank/DDBJ databases">
        <title>The genome of Nicotiana attenuata.</title>
        <authorList>
            <person name="Xu S."/>
            <person name="Brockmoeller T."/>
            <person name="Gaquerel E."/>
            <person name="Navarro A."/>
            <person name="Kuhl H."/>
            <person name="Gase K."/>
            <person name="Ling Z."/>
            <person name="Zhou W."/>
            <person name="Kreitzer C."/>
            <person name="Stanke M."/>
            <person name="Tang H."/>
            <person name="Lyons E."/>
            <person name="Pandey P."/>
            <person name="Pandey S.P."/>
            <person name="Timmermann B."/>
            <person name="Baldwin I.T."/>
        </authorList>
    </citation>
    <scope>NUCLEOTIDE SEQUENCE [LARGE SCALE GENOMIC DNA]</scope>
    <source>
        <strain evidence="2">UT</strain>
    </source>
</reference>
<accession>A0A314KTG9</accession>
<evidence type="ECO:0000259" key="1">
    <source>
        <dbReference type="PROSITE" id="PS50181"/>
    </source>
</evidence>
<name>A0A314KTG9_NICAT</name>
<dbReference type="STRING" id="49451.A0A314KTG9"/>
<comment type="caution">
    <text evidence="2">The sequence shown here is derived from an EMBL/GenBank/DDBJ whole genome shotgun (WGS) entry which is preliminary data.</text>
</comment>
<dbReference type="PANTHER" id="PTHR31672:SF13">
    <property type="entry name" value="F-BOX PROTEIN CPR30-LIKE"/>
    <property type="match status" value="1"/>
</dbReference>
<dbReference type="Gene3D" id="1.20.1280.50">
    <property type="match status" value="1"/>
</dbReference>
<keyword evidence="3" id="KW-1185">Reference proteome</keyword>
<dbReference type="PROSITE" id="PS50181">
    <property type="entry name" value="FBOX"/>
    <property type="match status" value="1"/>
</dbReference>
<dbReference type="SMART" id="SM00256">
    <property type="entry name" value="FBOX"/>
    <property type="match status" value="1"/>
</dbReference>
<dbReference type="InterPro" id="IPR036047">
    <property type="entry name" value="F-box-like_dom_sf"/>
</dbReference>
<organism evidence="2 3">
    <name type="scientific">Nicotiana attenuata</name>
    <name type="common">Coyote tobacco</name>
    <dbReference type="NCBI Taxonomy" id="49451"/>
    <lineage>
        <taxon>Eukaryota</taxon>
        <taxon>Viridiplantae</taxon>
        <taxon>Streptophyta</taxon>
        <taxon>Embryophyta</taxon>
        <taxon>Tracheophyta</taxon>
        <taxon>Spermatophyta</taxon>
        <taxon>Magnoliopsida</taxon>
        <taxon>eudicotyledons</taxon>
        <taxon>Gunneridae</taxon>
        <taxon>Pentapetalae</taxon>
        <taxon>asterids</taxon>
        <taxon>lamiids</taxon>
        <taxon>Solanales</taxon>
        <taxon>Solanaceae</taxon>
        <taxon>Nicotianoideae</taxon>
        <taxon>Nicotianeae</taxon>
        <taxon>Nicotiana</taxon>
    </lineage>
</organism>
<dbReference type="InterPro" id="IPR001810">
    <property type="entry name" value="F-box_dom"/>
</dbReference>
<evidence type="ECO:0000313" key="2">
    <source>
        <dbReference type="EMBL" id="OIT32525.1"/>
    </source>
</evidence>
<gene>
    <name evidence="2" type="ORF">A4A49_11869</name>
</gene>
<dbReference type="CDD" id="cd22157">
    <property type="entry name" value="F-box_AtFBW1-like"/>
    <property type="match status" value="1"/>
</dbReference>
<dbReference type="Gramene" id="OIT32525">
    <property type="protein sequence ID" value="OIT32525"/>
    <property type="gene ID" value="A4A49_11869"/>
</dbReference>
<sequence length="151" mass="17165">METTASKRSELTSNVQIPSTSRSIIPPPLPQEIIFLILSKLPVKSLLRFRCVSKPWLALISSSEFIKTHLHSSANDKEYRRSRVLLSFRYNYLKDCSLRSLLYSPMTEAFDPDFPMSKSQTAWCVGSANGLICLNIGLMCIPFDMYLEPIN</sequence>
<dbReference type="PANTHER" id="PTHR31672">
    <property type="entry name" value="BNACNNG10540D PROTEIN"/>
    <property type="match status" value="1"/>
</dbReference>
<dbReference type="InterPro" id="IPR050796">
    <property type="entry name" value="SCF_F-box_component"/>
</dbReference>
<proteinExistence type="predicted"/>
<dbReference type="AlphaFoldDB" id="A0A314KTG9"/>
<dbReference type="Proteomes" id="UP000187609">
    <property type="component" value="Unassembled WGS sequence"/>
</dbReference>
<protein>
    <recommendedName>
        <fullName evidence="1">F-box domain-containing protein</fullName>
    </recommendedName>
</protein>
<evidence type="ECO:0000313" key="3">
    <source>
        <dbReference type="Proteomes" id="UP000187609"/>
    </source>
</evidence>
<dbReference type="Pfam" id="PF00646">
    <property type="entry name" value="F-box"/>
    <property type="match status" value="1"/>
</dbReference>
<dbReference type="EMBL" id="MJEQ01001042">
    <property type="protein sequence ID" value="OIT32525.1"/>
    <property type="molecule type" value="Genomic_DNA"/>
</dbReference>
<feature type="domain" description="F-box" evidence="1">
    <location>
        <begin position="23"/>
        <end position="69"/>
    </location>
</feature>